<protein>
    <submittedName>
        <fullName evidence="2">Uncharacterized protein</fullName>
    </submittedName>
</protein>
<dbReference type="AlphaFoldDB" id="A0A1F7G9B2"/>
<feature type="transmembrane region" description="Helical" evidence="1">
    <location>
        <begin position="6"/>
        <end position="28"/>
    </location>
</feature>
<keyword evidence="1" id="KW-0472">Membrane</keyword>
<evidence type="ECO:0000256" key="1">
    <source>
        <dbReference type="SAM" id="Phobius"/>
    </source>
</evidence>
<sequence>MNKNVTTLLLVGATLIVVSVSLVLSILLNPKESSLPIAPTKIKASSRTYTKLIVFNRITPTLEPQNKDSQINALAAGSGEEVTAQSGDMTPTPTDVNIVITPVLTNSPTPTSSINIASVSSTLAPTKTQKLPESGIFGLSTGVFILAITFILAAFLL</sequence>
<evidence type="ECO:0000313" key="3">
    <source>
        <dbReference type="Proteomes" id="UP000178372"/>
    </source>
</evidence>
<name>A0A1F7G9B2_9BACT</name>
<feature type="transmembrane region" description="Helical" evidence="1">
    <location>
        <begin position="136"/>
        <end position="156"/>
    </location>
</feature>
<reference evidence="2 3" key="1">
    <citation type="journal article" date="2016" name="Nat. Commun.">
        <title>Thousands of microbial genomes shed light on interconnected biogeochemical processes in an aquifer system.</title>
        <authorList>
            <person name="Anantharaman K."/>
            <person name="Brown C.T."/>
            <person name="Hug L.A."/>
            <person name="Sharon I."/>
            <person name="Castelle C.J."/>
            <person name="Probst A.J."/>
            <person name="Thomas B.C."/>
            <person name="Singh A."/>
            <person name="Wilkins M.J."/>
            <person name="Karaoz U."/>
            <person name="Brodie E.L."/>
            <person name="Williams K.H."/>
            <person name="Hubbard S.S."/>
            <person name="Banfield J.F."/>
        </authorList>
    </citation>
    <scope>NUCLEOTIDE SEQUENCE [LARGE SCALE GENOMIC DNA]</scope>
</reference>
<evidence type="ECO:0000313" key="2">
    <source>
        <dbReference type="EMBL" id="OGK15471.1"/>
    </source>
</evidence>
<organism evidence="2 3">
    <name type="scientific">Candidatus Roizmanbacteria bacterium RIFCSPHIGHO2_01_FULL_39_12b</name>
    <dbReference type="NCBI Taxonomy" id="1802030"/>
    <lineage>
        <taxon>Bacteria</taxon>
        <taxon>Candidatus Roizmaniibacteriota</taxon>
    </lineage>
</organism>
<dbReference type="EMBL" id="MFZF01000030">
    <property type="protein sequence ID" value="OGK15471.1"/>
    <property type="molecule type" value="Genomic_DNA"/>
</dbReference>
<dbReference type="Proteomes" id="UP000178372">
    <property type="component" value="Unassembled WGS sequence"/>
</dbReference>
<keyword evidence="1" id="KW-1133">Transmembrane helix</keyword>
<proteinExistence type="predicted"/>
<comment type="caution">
    <text evidence="2">The sequence shown here is derived from an EMBL/GenBank/DDBJ whole genome shotgun (WGS) entry which is preliminary data.</text>
</comment>
<accession>A0A1F7G9B2</accession>
<keyword evidence="1" id="KW-0812">Transmembrane</keyword>
<gene>
    <name evidence="2" type="ORF">A2690_03080</name>
</gene>